<keyword evidence="3 4" id="KW-0450">Lipoyl</keyword>
<dbReference type="CDD" id="cd06849">
    <property type="entry name" value="lipoyl_domain"/>
    <property type="match status" value="1"/>
</dbReference>
<evidence type="ECO:0000256" key="5">
    <source>
        <dbReference type="SAM" id="MobiDB-lite"/>
    </source>
</evidence>
<feature type="domain" description="Lipoyl-binding" evidence="6">
    <location>
        <begin position="2"/>
        <end position="77"/>
    </location>
</feature>
<dbReference type="GO" id="GO:0045254">
    <property type="term" value="C:pyruvate dehydrogenase complex"/>
    <property type="evidence" value="ECO:0007669"/>
    <property type="project" value="InterPro"/>
</dbReference>
<dbReference type="InterPro" id="IPR045257">
    <property type="entry name" value="E2/Pdx1"/>
</dbReference>
<proteinExistence type="inferred from homology"/>
<dbReference type="Gene3D" id="2.40.50.100">
    <property type="match status" value="1"/>
</dbReference>
<dbReference type="Gene3D" id="3.30.559.10">
    <property type="entry name" value="Chloramphenicol acetyltransferase-like domain"/>
    <property type="match status" value="1"/>
</dbReference>
<comment type="similarity">
    <text evidence="2 4">Belongs to the 2-oxoacid dehydrogenase family.</text>
</comment>
<dbReference type="InterPro" id="IPR000089">
    <property type="entry name" value="Biotin_lipoyl"/>
</dbReference>
<keyword evidence="8" id="KW-0670">Pyruvate</keyword>
<dbReference type="AlphaFoldDB" id="A0A347ZWB2"/>
<dbReference type="SUPFAM" id="SSF52777">
    <property type="entry name" value="CoA-dependent acyltransferases"/>
    <property type="match status" value="1"/>
</dbReference>
<dbReference type="Gene3D" id="4.10.320.10">
    <property type="entry name" value="E3-binding domain"/>
    <property type="match status" value="1"/>
</dbReference>
<dbReference type="InterPro" id="IPR001078">
    <property type="entry name" value="2-oxoacid_DH_actylTfrase"/>
</dbReference>
<dbReference type="SUPFAM" id="SSF47005">
    <property type="entry name" value="Peripheral subunit-binding domain of 2-oxo acid dehydrogenase complex"/>
    <property type="match status" value="1"/>
</dbReference>
<dbReference type="PROSITE" id="PS51826">
    <property type="entry name" value="PSBD"/>
    <property type="match status" value="1"/>
</dbReference>
<dbReference type="Pfam" id="PF02817">
    <property type="entry name" value="E3_binding"/>
    <property type="match status" value="1"/>
</dbReference>
<dbReference type="PANTHER" id="PTHR23151:SF90">
    <property type="entry name" value="DIHYDROLIPOYLLYSINE-RESIDUE ACETYLTRANSFERASE COMPONENT OF PYRUVATE DEHYDROGENASE COMPLEX, MITOCHONDRIAL-RELATED"/>
    <property type="match status" value="1"/>
</dbReference>
<dbReference type="OrthoDB" id="9805770at2"/>
<dbReference type="InterPro" id="IPR023213">
    <property type="entry name" value="CAT-like_dom_sf"/>
</dbReference>
<dbReference type="EC" id="2.3.1.-" evidence="4"/>
<dbReference type="EMBL" id="QUMS01000003">
    <property type="protein sequence ID" value="REG07292.1"/>
    <property type="molecule type" value="Genomic_DNA"/>
</dbReference>
<organism evidence="8 9">
    <name type="scientific">Pelolinea submarina</name>
    <dbReference type="NCBI Taxonomy" id="913107"/>
    <lineage>
        <taxon>Bacteria</taxon>
        <taxon>Bacillati</taxon>
        <taxon>Chloroflexota</taxon>
        <taxon>Anaerolineae</taxon>
        <taxon>Anaerolineales</taxon>
        <taxon>Anaerolineaceae</taxon>
        <taxon>Pelolinea</taxon>
    </lineage>
</organism>
<keyword evidence="9" id="KW-1185">Reference proteome</keyword>
<dbReference type="Proteomes" id="UP000256388">
    <property type="component" value="Unassembled WGS sequence"/>
</dbReference>
<sequence>MAEIIEMPKLGFDMAEGTLVKWLKDEGEKIEKGDMLADIETDKATLQVESSASGVVLKHLVEANTTVPIASPIAVIATEGEQVDLEQLLGGKALPAAKAAQPQESQPIPSAPAPGSTAASASVSQESGFIKASPVAKAIAADKAVNLAALNGSGPGGRIVKRDVEAALQSGSASQAVQSSPAPGMPAPAQAQIIPGQDTRISISRLRGAIGKRMQESNQNIPHFFLTRSYDVGSLMQMRKQMNEGRDKGNKVSVNDFVVRAIALALRQFPNINASISEQEIIQHGNINVGVAVALDNGLLTVVVKNADQKDLDQIGWETGQLSQRARDGKLRNEDIEGSTFTISNLGMYGIEEFSAIVNPPEAAILAVGSAQQVPVVEDGALKTGWRMKATLSADHRITDGAEAARFMQHLALYLEQPWRLV</sequence>
<evidence type="ECO:0000256" key="3">
    <source>
        <dbReference type="ARBA" id="ARBA00022823"/>
    </source>
</evidence>
<dbReference type="PROSITE" id="PS50968">
    <property type="entry name" value="BIOTINYL_LIPOYL"/>
    <property type="match status" value="1"/>
</dbReference>
<gene>
    <name evidence="8" type="ORF">DFR64_2497</name>
</gene>
<evidence type="ECO:0000259" key="7">
    <source>
        <dbReference type="PROSITE" id="PS51826"/>
    </source>
</evidence>
<dbReference type="InterPro" id="IPR011053">
    <property type="entry name" value="Single_hybrid_motif"/>
</dbReference>
<dbReference type="InterPro" id="IPR036625">
    <property type="entry name" value="E3-bd_dom_sf"/>
</dbReference>
<comment type="caution">
    <text evidence="8">The sequence shown here is derived from an EMBL/GenBank/DDBJ whole genome shotgun (WGS) entry which is preliminary data.</text>
</comment>
<evidence type="ECO:0000313" key="8">
    <source>
        <dbReference type="EMBL" id="REG07292.1"/>
    </source>
</evidence>
<dbReference type="Pfam" id="PF00364">
    <property type="entry name" value="Biotin_lipoyl"/>
    <property type="match status" value="1"/>
</dbReference>
<evidence type="ECO:0000256" key="1">
    <source>
        <dbReference type="ARBA" id="ARBA00001938"/>
    </source>
</evidence>
<dbReference type="GO" id="GO:0016746">
    <property type="term" value="F:acyltransferase activity"/>
    <property type="evidence" value="ECO:0007669"/>
    <property type="project" value="UniProtKB-KW"/>
</dbReference>
<name>A0A347ZWB2_9CHLR</name>
<keyword evidence="4 8" id="KW-0808">Transferase</keyword>
<evidence type="ECO:0000259" key="6">
    <source>
        <dbReference type="PROSITE" id="PS50968"/>
    </source>
</evidence>
<protein>
    <recommendedName>
        <fullName evidence="4">Dihydrolipoamide acetyltransferase component of pyruvate dehydrogenase complex</fullName>
        <ecNumber evidence="4">2.3.1.-</ecNumber>
    </recommendedName>
</protein>
<comment type="cofactor">
    <cofactor evidence="1 4">
        <name>(R)-lipoate</name>
        <dbReference type="ChEBI" id="CHEBI:83088"/>
    </cofactor>
</comment>
<feature type="region of interest" description="Disordered" evidence="5">
    <location>
        <begin position="96"/>
        <end position="119"/>
    </location>
</feature>
<evidence type="ECO:0000256" key="2">
    <source>
        <dbReference type="ARBA" id="ARBA00007317"/>
    </source>
</evidence>
<accession>A0A347ZWB2</accession>
<reference evidence="8 9" key="1">
    <citation type="submission" date="2018-08" db="EMBL/GenBank/DDBJ databases">
        <title>Genomic Encyclopedia of Type Strains, Phase IV (KMG-IV): sequencing the most valuable type-strain genomes for metagenomic binning, comparative biology and taxonomic classification.</title>
        <authorList>
            <person name="Goeker M."/>
        </authorList>
    </citation>
    <scope>NUCLEOTIDE SEQUENCE [LARGE SCALE GENOMIC DNA]</scope>
    <source>
        <strain evidence="8 9">DSM 23923</strain>
    </source>
</reference>
<dbReference type="RefSeq" id="WP_116225762.1">
    <property type="nucleotide sequence ID" value="NZ_AP018437.1"/>
</dbReference>
<dbReference type="InterPro" id="IPR004167">
    <property type="entry name" value="PSBD"/>
</dbReference>
<feature type="domain" description="Peripheral subunit-binding (PSBD)" evidence="7">
    <location>
        <begin position="131"/>
        <end position="168"/>
    </location>
</feature>
<dbReference type="GO" id="GO:0006086">
    <property type="term" value="P:pyruvate decarboxylation to acetyl-CoA"/>
    <property type="evidence" value="ECO:0007669"/>
    <property type="project" value="InterPro"/>
</dbReference>
<dbReference type="PANTHER" id="PTHR23151">
    <property type="entry name" value="DIHYDROLIPOAMIDE ACETYL/SUCCINYL-TRANSFERASE-RELATED"/>
    <property type="match status" value="1"/>
</dbReference>
<dbReference type="Pfam" id="PF00198">
    <property type="entry name" value="2-oxoacid_dh"/>
    <property type="match status" value="1"/>
</dbReference>
<evidence type="ECO:0000256" key="4">
    <source>
        <dbReference type="RuleBase" id="RU003423"/>
    </source>
</evidence>
<evidence type="ECO:0000313" key="9">
    <source>
        <dbReference type="Proteomes" id="UP000256388"/>
    </source>
</evidence>
<keyword evidence="4" id="KW-0012">Acyltransferase</keyword>
<dbReference type="SUPFAM" id="SSF51230">
    <property type="entry name" value="Single hybrid motif"/>
    <property type="match status" value="1"/>
</dbReference>